<dbReference type="RefSeq" id="XP_025422416.1">
    <property type="nucleotide sequence ID" value="XM_025566631.1"/>
</dbReference>
<keyword evidence="9" id="KW-1185">Reference proteome</keyword>
<sequence length="251" mass="28179">MKFLSVVTNQTVASGFLFTASYAVMPVVLAKEDQEPKLVKPKDLSIYPDEVKHKKVEKENNWEPTIALGSIQKIRDEIINLNQRWFKVKERVYTFVQTGISHSESFIDNLRDEKNATLRAGFVAGGGLAGLLVAARKGKFKKLLYASSGASAAFYFGYPKESEEATKVIKHYSIVSYHLINNVTKDITGFELPPLPTPKNDQESNKSVENKPDLKELLFSIMDSAKGLLESLKKMVFNEKNEPTDKDKNDS</sequence>
<dbReference type="Pfam" id="PF09769">
    <property type="entry name" value="ApoO"/>
    <property type="match status" value="1"/>
</dbReference>
<comment type="function">
    <text evidence="7">Component of the MICOS complex, a large protein complex of the mitochondrial inner membrane that plays crucial roles in the maintenance of crista junctions, inner membrane architecture, and formation of contact sites to the outer membrane.</text>
</comment>
<evidence type="ECO:0000313" key="8">
    <source>
        <dbReference type="EMBL" id="MBY85040.1"/>
    </source>
</evidence>
<name>A0A2S2R5N1_9HEMI</name>
<keyword evidence="5 7" id="KW-0496">Mitochondrion</keyword>
<accession>A0A2S2R5N1</accession>
<evidence type="ECO:0000256" key="2">
    <source>
        <dbReference type="ARBA" id="ARBA00010904"/>
    </source>
</evidence>
<reference evidence="10" key="2">
    <citation type="submission" date="2025-04" db="UniProtKB">
        <authorList>
            <consortium name="RefSeq"/>
        </authorList>
    </citation>
    <scope>IDENTIFICATION</scope>
    <source>
        <tissue evidence="10">Whole body</tissue>
    </source>
</reference>
<keyword evidence="6 7" id="KW-0472">Membrane</keyword>
<feature type="transmembrane region" description="Helical" evidence="7">
    <location>
        <begin position="116"/>
        <end position="135"/>
    </location>
</feature>
<evidence type="ECO:0000256" key="3">
    <source>
        <dbReference type="ARBA" id="ARBA00022692"/>
    </source>
</evidence>
<dbReference type="InterPro" id="IPR033182">
    <property type="entry name" value="MIC26/MIC27_animal"/>
</dbReference>
<keyword evidence="8" id="KW-0449">Lipoprotein</keyword>
<comment type="similarity">
    <text evidence="2">Belongs to the apolipoprotein O/MICOS complex subunit Mic27 family.</text>
</comment>
<evidence type="ECO:0000256" key="6">
    <source>
        <dbReference type="ARBA" id="ARBA00023136"/>
    </source>
</evidence>
<comment type="subunit">
    <text evidence="7">Component of the mitochondrial contact site and cristae organizing system (MICOS) complex.</text>
</comment>
<dbReference type="AlphaFoldDB" id="A0A2S2R5N1"/>
<organism evidence="8">
    <name type="scientific">Sipha flava</name>
    <name type="common">yellow sugarcane aphid</name>
    <dbReference type="NCBI Taxonomy" id="143950"/>
    <lineage>
        <taxon>Eukaryota</taxon>
        <taxon>Metazoa</taxon>
        <taxon>Ecdysozoa</taxon>
        <taxon>Arthropoda</taxon>
        <taxon>Hexapoda</taxon>
        <taxon>Insecta</taxon>
        <taxon>Pterygota</taxon>
        <taxon>Neoptera</taxon>
        <taxon>Paraneoptera</taxon>
        <taxon>Hemiptera</taxon>
        <taxon>Sternorrhyncha</taxon>
        <taxon>Aphidomorpha</taxon>
        <taxon>Aphidoidea</taxon>
        <taxon>Aphididae</taxon>
        <taxon>Sipha</taxon>
    </lineage>
</organism>
<reference evidence="8" key="1">
    <citation type="submission" date="2018-04" db="EMBL/GenBank/DDBJ databases">
        <title>Transcriptome assembly of Sipha flava.</title>
        <authorList>
            <person name="Scully E.D."/>
            <person name="Geib S.M."/>
            <person name="Palmer N.A."/>
            <person name="Koch K."/>
            <person name="Bradshaw J."/>
            <person name="Heng-Moss T."/>
            <person name="Sarath G."/>
        </authorList>
    </citation>
    <scope>NUCLEOTIDE SEQUENCE</scope>
</reference>
<dbReference type="PANTHER" id="PTHR14564">
    <property type="entry name" value="MICOS COMPLEX SUBUNIT MIC26 / MIC27 FAMILY MEMBER"/>
    <property type="match status" value="1"/>
</dbReference>
<keyword evidence="7" id="KW-0999">Mitochondrion inner membrane</keyword>
<dbReference type="Proteomes" id="UP000694846">
    <property type="component" value="Unplaced"/>
</dbReference>
<evidence type="ECO:0000256" key="5">
    <source>
        <dbReference type="ARBA" id="ARBA00023128"/>
    </source>
</evidence>
<keyword evidence="4 7" id="KW-1133">Transmembrane helix</keyword>
<keyword evidence="3 7" id="KW-0812">Transmembrane</keyword>
<evidence type="ECO:0000256" key="7">
    <source>
        <dbReference type="RuleBase" id="RU363021"/>
    </source>
</evidence>
<dbReference type="OrthoDB" id="5973346at2759"/>
<evidence type="ECO:0000256" key="1">
    <source>
        <dbReference type="ARBA" id="ARBA00004325"/>
    </source>
</evidence>
<protein>
    <recommendedName>
        <fullName evidence="7">MICOS complex subunit</fullName>
    </recommendedName>
</protein>
<dbReference type="GO" id="GO:0042407">
    <property type="term" value="P:cristae formation"/>
    <property type="evidence" value="ECO:0007669"/>
    <property type="project" value="InterPro"/>
</dbReference>
<dbReference type="InterPro" id="IPR019166">
    <property type="entry name" value="MIC26/MIC27"/>
</dbReference>
<proteinExistence type="inferred from homology"/>
<evidence type="ECO:0000313" key="10">
    <source>
        <dbReference type="RefSeq" id="XP_025422416.1"/>
    </source>
</evidence>
<dbReference type="EMBL" id="GGMS01015837">
    <property type="protein sequence ID" value="MBY85040.1"/>
    <property type="molecule type" value="Transcribed_RNA"/>
</dbReference>
<evidence type="ECO:0000256" key="4">
    <source>
        <dbReference type="ARBA" id="ARBA00022989"/>
    </source>
</evidence>
<dbReference type="GO" id="GO:0061617">
    <property type="term" value="C:MICOS complex"/>
    <property type="evidence" value="ECO:0007669"/>
    <property type="project" value="UniProtKB-UniRule"/>
</dbReference>
<evidence type="ECO:0000313" key="9">
    <source>
        <dbReference type="Proteomes" id="UP000694846"/>
    </source>
</evidence>
<comment type="subcellular location">
    <subcellularLocation>
        <location evidence="7">Mitochondrion inner membrane</location>
    </subcellularLocation>
    <subcellularLocation>
        <location evidence="1">Mitochondrion membrane</location>
    </subcellularLocation>
</comment>
<gene>
    <name evidence="8" type="primary">Apool</name>
    <name evidence="10" type="synonym">LOC112692085</name>
    <name evidence="8" type="ORF">g.20458</name>
</gene>